<dbReference type="InterPro" id="IPR039968">
    <property type="entry name" value="BcerS-like"/>
</dbReference>
<feature type="domain" description="N-acetyltransferase" evidence="1">
    <location>
        <begin position="199"/>
        <end position="373"/>
    </location>
</feature>
<dbReference type="SUPFAM" id="SSF55729">
    <property type="entry name" value="Acyl-CoA N-acyltransferases (Nat)"/>
    <property type="match status" value="1"/>
</dbReference>
<dbReference type="AlphaFoldDB" id="A0A2U2PC54"/>
<dbReference type="GO" id="GO:0016747">
    <property type="term" value="F:acyltransferase activity, transferring groups other than amino-acyl groups"/>
    <property type="evidence" value="ECO:0007669"/>
    <property type="project" value="InterPro"/>
</dbReference>
<evidence type="ECO:0000313" key="2">
    <source>
        <dbReference type="EMBL" id="PWG78874.1"/>
    </source>
</evidence>
<dbReference type="InterPro" id="IPR000182">
    <property type="entry name" value="GNAT_dom"/>
</dbReference>
<dbReference type="PANTHER" id="PTHR41368">
    <property type="entry name" value="PROTEIN YGHO"/>
    <property type="match status" value="1"/>
</dbReference>
<reference evidence="2 3" key="1">
    <citation type="submission" date="2018-04" db="EMBL/GenBank/DDBJ databases">
        <title>Pedobacter chongqingensis sp. nov., isolated from a rottenly hemp rope.</title>
        <authorList>
            <person name="Cai Y."/>
        </authorList>
    </citation>
    <scope>NUCLEOTIDE SEQUENCE [LARGE SCALE GENOMIC DNA]</scope>
    <source>
        <strain evidence="2 3">FJ4-8</strain>
    </source>
</reference>
<dbReference type="InterPro" id="IPR016181">
    <property type="entry name" value="Acyl_CoA_acyltransferase"/>
</dbReference>
<sequence>MKEVRPIDFRKELKLFIDFPHELYKDDPNYVPELYIAQRDLLTPGKHPFHDHSKVQLFLAFENGKVTGRIAAILNNNHNAFNNSSDGFFGFFDCVNDQETVELLIGAAEKWLKEHGATTIIGPMNFSTNETLGLLIEGFDTPPVVMMPYNAPYYLELLENAGLKKKTDLLAYDVPYDTHNDRSVKLLDTLEARLKRSNIVIRTINMKNFWEDAAKARDVYNQAWSENTGFVPMTEKEFHHMAKDLKMILNPDFCLIAEQEGKFIGFALGIPDLNQILIKIRRGRLLPFGLFKLLTGMKKIDRLRVLILGVVEGHRKSGIEACLYGRIIKNARRHNIKGAECSWMLEDNYLMNNAIEQINGVVYKKYRILEKSI</sequence>
<comment type="caution">
    <text evidence="2">The sequence shown here is derived from an EMBL/GenBank/DDBJ whole genome shotgun (WGS) entry which is preliminary data.</text>
</comment>
<dbReference type="EMBL" id="QEAS01000019">
    <property type="protein sequence ID" value="PWG78874.1"/>
    <property type="molecule type" value="Genomic_DNA"/>
</dbReference>
<dbReference type="Gene3D" id="3.40.630.30">
    <property type="match status" value="1"/>
</dbReference>
<keyword evidence="3" id="KW-1185">Reference proteome</keyword>
<evidence type="ECO:0000259" key="1">
    <source>
        <dbReference type="PROSITE" id="PS51186"/>
    </source>
</evidence>
<protein>
    <recommendedName>
        <fullName evidence="1">N-acetyltransferase domain-containing protein</fullName>
    </recommendedName>
</protein>
<accession>A0A2U2PC54</accession>
<dbReference type="RefSeq" id="WP_109417511.1">
    <property type="nucleotide sequence ID" value="NZ_QEAS01000019.1"/>
</dbReference>
<gene>
    <name evidence="2" type="ORF">DDR33_19650</name>
</gene>
<dbReference type="PROSITE" id="PS51186">
    <property type="entry name" value="GNAT"/>
    <property type="match status" value="1"/>
</dbReference>
<dbReference type="Proteomes" id="UP000245647">
    <property type="component" value="Unassembled WGS sequence"/>
</dbReference>
<evidence type="ECO:0000313" key="3">
    <source>
        <dbReference type="Proteomes" id="UP000245647"/>
    </source>
</evidence>
<name>A0A2U2PC54_9SPHI</name>
<dbReference type="OrthoDB" id="9806005at2"/>
<dbReference type="PANTHER" id="PTHR41368:SF1">
    <property type="entry name" value="PROTEIN YGHO"/>
    <property type="match status" value="1"/>
</dbReference>
<organism evidence="2 3">
    <name type="scientific">Pararcticibacter amylolyticus</name>
    <dbReference type="NCBI Taxonomy" id="2173175"/>
    <lineage>
        <taxon>Bacteria</taxon>
        <taxon>Pseudomonadati</taxon>
        <taxon>Bacteroidota</taxon>
        <taxon>Sphingobacteriia</taxon>
        <taxon>Sphingobacteriales</taxon>
        <taxon>Sphingobacteriaceae</taxon>
        <taxon>Pararcticibacter</taxon>
    </lineage>
</organism>
<proteinExistence type="predicted"/>